<dbReference type="GO" id="GO:0007264">
    <property type="term" value="P:small GTPase-mediated signal transduction"/>
    <property type="evidence" value="ECO:0007669"/>
    <property type="project" value="InterPro"/>
</dbReference>
<dbReference type="STRING" id="318479.A0A0N4UBC3"/>
<protein>
    <submittedName>
        <fullName evidence="6">SH2 domain-containing protein</fullName>
    </submittedName>
</protein>
<dbReference type="PROSITE" id="PS50001">
    <property type="entry name" value="SH2"/>
    <property type="match status" value="1"/>
</dbReference>
<dbReference type="Proteomes" id="UP000038040">
    <property type="component" value="Unplaced"/>
</dbReference>
<keyword evidence="1" id="KW-0727">SH2 domain</keyword>
<dbReference type="InterPro" id="IPR000980">
    <property type="entry name" value="SH2"/>
</dbReference>
<dbReference type="OrthoDB" id="9204160at2759"/>
<evidence type="ECO:0000313" key="3">
    <source>
        <dbReference type="EMBL" id="VDN58406.1"/>
    </source>
</evidence>
<accession>A0A0N4UBC3</accession>
<dbReference type="WBParaSite" id="DME_0000449601-mRNA-1">
    <property type="protein sequence ID" value="DME_0000449601-mRNA-1"/>
    <property type="gene ID" value="DME_0000449601"/>
</dbReference>
<reference evidence="3 5" key="2">
    <citation type="submission" date="2018-11" db="EMBL/GenBank/DDBJ databases">
        <authorList>
            <consortium name="Pathogen Informatics"/>
        </authorList>
    </citation>
    <scope>NUCLEOTIDE SEQUENCE [LARGE SCALE GENOMIC DNA]</scope>
</reference>
<proteinExistence type="predicted"/>
<dbReference type="Proteomes" id="UP000274756">
    <property type="component" value="Unassembled WGS sequence"/>
</dbReference>
<keyword evidence="5" id="KW-1185">Reference proteome</keyword>
<feature type="domain" description="SH2" evidence="2">
    <location>
        <begin position="27"/>
        <end position="124"/>
    </location>
</feature>
<name>A0A0N4UBC3_DRAME</name>
<reference evidence="6" key="1">
    <citation type="submission" date="2017-02" db="UniProtKB">
        <authorList>
            <consortium name="WormBaseParasite"/>
        </authorList>
    </citation>
    <scope>IDENTIFICATION</scope>
</reference>
<dbReference type="Gene3D" id="3.30.505.10">
    <property type="entry name" value="SH2 domain"/>
    <property type="match status" value="1"/>
</dbReference>
<dbReference type="SMART" id="SM00252">
    <property type="entry name" value="SH2"/>
    <property type="match status" value="1"/>
</dbReference>
<organism evidence="4 6">
    <name type="scientific">Dracunculus medinensis</name>
    <name type="common">Guinea worm</name>
    <dbReference type="NCBI Taxonomy" id="318479"/>
    <lineage>
        <taxon>Eukaryota</taxon>
        <taxon>Metazoa</taxon>
        <taxon>Ecdysozoa</taxon>
        <taxon>Nematoda</taxon>
        <taxon>Chromadorea</taxon>
        <taxon>Rhabditida</taxon>
        <taxon>Spirurina</taxon>
        <taxon>Dracunculoidea</taxon>
        <taxon>Dracunculidae</taxon>
        <taxon>Dracunculus</taxon>
    </lineage>
</organism>
<evidence type="ECO:0000313" key="4">
    <source>
        <dbReference type="Proteomes" id="UP000038040"/>
    </source>
</evidence>
<dbReference type="FunFam" id="3.30.505.10:FF:000013">
    <property type="entry name" value="SH2 domain-containing protein 3C isoform X1"/>
    <property type="match status" value="1"/>
</dbReference>
<dbReference type="Gene3D" id="1.10.840.10">
    <property type="entry name" value="Ras guanine-nucleotide exchange factors catalytic domain"/>
    <property type="match status" value="1"/>
</dbReference>
<dbReference type="PRINTS" id="PR00401">
    <property type="entry name" value="SH2DOMAIN"/>
</dbReference>
<dbReference type="PANTHER" id="PTHR14247">
    <property type="entry name" value="BREAST CANCER ANTI-ESTROGEN RESISTANCE PROTEIN 3 HOMOLOG-LIKE PROTEIN"/>
    <property type="match status" value="1"/>
</dbReference>
<dbReference type="EMBL" id="UYYG01001168">
    <property type="protein sequence ID" value="VDN58406.1"/>
    <property type="molecule type" value="Genomic_DNA"/>
</dbReference>
<dbReference type="GO" id="GO:0005085">
    <property type="term" value="F:guanyl-nucleotide exchange factor activity"/>
    <property type="evidence" value="ECO:0007669"/>
    <property type="project" value="InterPro"/>
</dbReference>
<dbReference type="InterPro" id="IPR036860">
    <property type="entry name" value="SH2_dom_sf"/>
</dbReference>
<dbReference type="InterPro" id="IPR036964">
    <property type="entry name" value="RASGEF_cat_dom_sf"/>
</dbReference>
<gene>
    <name evidence="3" type="ORF">DME_LOCUS8379</name>
</gene>
<dbReference type="PANTHER" id="PTHR14247:SF8">
    <property type="entry name" value="RAS-GEF DOMAIN-CONTAINING PROTEIN"/>
    <property type="match status" value="1"/>
</dbReference>
<dbReference type="Pfam" id="PF00017">
    <property type="entry name" value="SH2"/>
    <property type="match status" value="1"/>
</dbReference>
<dbReference type="AlphaFoldDB" id="A0A0N4UBC3"/>
<sequence>MSVATLSSPSYDIPQLPIDFSLRLEPWYHGMITRIRSESLVTSEGDFLVRDSISSRGDYVLTVFWKGRAVHFQINKTPSAASSTSFLFQFEDEQFDTISDLILFYQSHRKSITINSGCIISNPVPNSIIIKPCEPQREIEQNYMKLFKPQAGISTKKGMDRSLSQQVLLNEARKAQFTNFSNSGLKSSDYHRLIAKGLLNRPLPIPQKSPIEEQEGQEDYCEMDYDAMEGTSEVVGEVLDASSDDLTQRPQHLSLLSLNRLKKHSSCHLLSNGLSQSCHNIHELQWRFPRTDSAPSLPIRKTTAPVRDSGCIADTTDYDLPFGSTIMTIHPSQIDPINYHAMFLDEDFSHSTANDLLCKFKFLLLNSTVERSSYLIHYEDCKLLRLISLHKVDNRFGGLSLILLPQGKNIREDLIERNLSLHTICVLSLRHIDIYDKHNIVFMRWMEIARFLLDHFGNIFSFFCITNALNSIVTNSNFTSNIDANILQIFKYKLMPIADKIRETDIETSESATVVIPFLQPLLDLFSNVPTSNFLGGGSLSAQIDSLWKWLDMGRQWSKLAVHYAYHARKQCREDIQIAENFFSTEFLLICIFAGKDWKSLAEKRHENFSEYINFLKNLSIDV</sequence>
<evidence type="ECO:0000313" key="6">
    <source>
        <dbReference type="WBParaSite" id="DME_0000449601-mRNA-1"/>
    </source>
</evidence>
<dbReference type="InterPro" id="IPR051853">
    <property type="entry name" value="SH2-Ras-GEF_adapter"/>
</dbReference>
<dbReference type="SUPFAM" id="SSF55550">
    <property type="entry name" value="SH2 domain"/>
    <property type="match status" value="1"/>
</dbReference>
<evidence type="ECO:0000256" key="1">
    <source>
        <dbReference type="PROSITE-ProRule" id="PRU00191"/>
    </source>
</evidence>
<evidence type="ECO:0000313" key="5">
    <source>
        <dbReference type="Proteomes" id="UP000274756"/>
    </source>
</evidence>
<evidence type="ECO:0000259" key="2">
    <source>
        <dbReference type="PROSITE" id="PS50001"/>
    </source>
</evidence>